<dbReference type="EMBL" id="KZ084250">
    <property type="protein sequence ID" value="OSC96177.1"/>
    <property type="molecule type" value="Genomic_DNA"/>
</dbReference>
<dbReference type="SUPFAM" id="SSF55608">
    <property type="entry name" value="Homing endonucleases"/>
    <property type="match status" value="1"/>
</dbReference>
<dbReference type="InterPro" id="IPR004860">
    <property type="entry name" value="LAGLIDADG_dom"/>
</dbReference>
<feature type="domain" description="Homing endonuclease LAGLIDADG" evidence="2">
    <location>
        <begin position="1"/>
        <end position="173"/>
    </location>
</feature>
<accession>A0A1Y2I4X1</accession>
<evidence type="ECO:0000256" key="1">
    <source>
        <dbReference type="ARBA" id="ARBA00002670"/>
    </source>
</evidence>
<comment type="function">
    <text evidence="1">Mitochondrial DNA endonuclease involved in intron homing.</text>
</comment>
<dbReference type="Gene3D" id="3.10.28.10">
    <property type="entry name" value="Homing endonucleases"/>
    <property type="match status" value="2"/>
</dbReference>
<evidence type="ECO:0000259" key="2">
    <source>
        <dbReference type="Pfam" id="PF03161"/>
    </source>
</evidence>
<evidence type="ECO:0000313" key="3">
    <source>
        <dbReference type="EMBL" id="OSC96177.1"/>
    </source>
</evidence>
<evidence type="ECO:0000313" key="4">
    <source>
        <dbReference type="Proteomes" id="UP000193067"/>
    </source>
</evidence>
<dbReference type="Proteomes" id="UP000193067">
    <property type="component" value="Unassembled WGS sequence"/>
</dbReference>
<dbReference type="AlphaFoldDB" id="A0A1Y2I4X1"/>
<dbReference type="STRING" id="1353009.A0A1Y2I4X1"/>
<protein>
    <submittedName>
        <fullName evidence="3">Putative intron-encoded LAGLIDADG endonuclease</fullName>
    </submittedName>
</protein>
<reference evidence="3 4" key="1">
    <citation type="journal article" date="2015" name="Biotechnol. Biofuels">
        <title>Enhanced degradation of softwood versus hardwood by the white-rot fungus Pycnoporus coccineus.</title>
        <authorList>
            <person name="Couturier M."/>
            <person name="Navarro D."/>
            <person name="Chevret D."/>
            <person name="Henrissat B."/>
            <person name="Piumi F."/>
            <person name="Ruiz-Duenas F.J."/>
            <person name="Martinez A.T."/>
            <person name="Grigoriev I.V."/>
            <person name="Riley R."/>
            <person name="Lipzen A."/>
            <person name="Berrin J.G."/>
            <person name="Master E.R."/>
            <person name="Rosso M.N."/>
        </authorList>
    </citation>
    <scope>NUCLEOTIDE SEQUENCE [LARGE SCALE GENOMIC DNA]</scope>
    <source>
        <strain evidence="3 4">BRFM310</strain>
    </source>
</reference>
<gene>
    <name evidence="3" type="ORF">PYCCODRAFT_1379612</name>
</gene>
<keyword evidence="3" id="KW-0255">Endonuclease</keyword>
<keyword evidence="4" id="KW-1185">Reference proteome</keyword>
<name>A0A1Y2I4X1_TRAC3</name>
<dbReference type="Pfam" id="PF03161">
    <property type="entry name" value="LAGLIDADG_2"/>
    <property type="match status" value="1"/>
</dbReference>
<organism evidence="3 4">
    <name type="scientific">Trametes coccinea (strain BRFM310)</name>
    <name type="common">Pycnoporus coccineus</name>
    <dbReference type="NCBI Taxonomy" id="1353009"/>
    <lineage>
        <taxon>Eukaryota</taxon>
        <taxon>Fungi</taxon>
        <taxon>Dikarya</taxon>
        <taxon>Basidiomycota</taxon>
        <taxon>Agaricomycotina</taxon>
        <taxon>Agaricomycetes</taxon>
        <taxon>Polyporales</taxon>
        <taxon>Polyporaceae</taxon>
        <taxon>Trametes</taxon>
    </lineage>
</organism>
<sequence length="194" mass="22868">MLGDFWADKIPGKSIDSIRFNIEQSISNTAYIHYLTLFFYKLGYCARPLPTLVEKSDIKIENRFNYRLTLFTFTSFIWIYDSYYKTVNGITKKSVPFFISDYLSPIGLAHWIMQDGSFQKGQGINIATNCFTYDECLFLARILTTKYNLKTSVIKTGIPNQWRISIWKESMPLLREIVKSYFIPEMEYKLGYFY</sequence>
<dbReference type="OrthoDB" id="3247136at2759"/>
<proteinExistence type="predicted"/>
<dbReference type="GO" id="GO:0004519">
    <property type="term" value="F:endonuclease activity"/>
    <property type="evidence" value="ECO:0007669"/>
    <property type="project" value="UniProtKB-KW"/>
</dbReference>
<keyword evidence="3" id="KW-0540">Nuclease</keyword>
<dbReference type="InterPro" id="IPR027434">
    <property type="entry name" value="Homing_endonucl"/>
</dbReference>
<keyword evidence="3" id="KW-0378">Hydrolase</keyword>